<dbReference type="RefSeq" id="WP_049919768.1">
    <property type="nucleotide sequence ID" value="NZ_FNOF01000032.1"/>
</dbReference>
<evidence type="ECO:0000313" key="2">
    <source>
        <dbReference type="Proteomes" id="UP000182573"/>
    </source>
</evidence>
<evidence type="ECO:0000313" key="1">
    <source>
        <dbReference type="EMBL" id="SDX33876.1"/>
    </source>
</evidence>
<protein>
    <submittedName>
        <fullName evidence="1">Uncharacterized protein</fullName>
    </submittedName>
</protein>
<gene>
    <name evidence="1" type="ORF">SAMN05443574_13213</name>
</gene>
<name>A0A1H3AVY4_HALVA</name>
<proteinExistence type="predicted"/>
<sequence length="86" mass="9430">MIELRVRKPDGWTTVSFPDDVVVISVAGGKVDNQLCLTLTGERADDPRTVETGILDVDERDEHLLENTVPRTGDGTSVVLDQLLPE</sequence>
<dbReference type="Proteomes" id="UP000182573">
    <property type="component" value="Unassembled WGS sequence"/>
</dbReference>
<accession>A0A1H3AVY4</accession>
<dbReference type="EMBL" id="FNOF01000032">
    <property type="protein sequence ID" value="SDX33876.1"/>
    <property type="molecule type" value="Genomic_DNA"/>
</dbReference>
<reference evidence="1 2" key="1">
    <citation type="submission" date="2016-10" db="EMBL/GenBank/DDBJ databases">
        <authorList>
            <person name="de Groot N.N."/>
        </authorList>
    </citation>
    <scope>NUCLEOTIDE SEQUENCE [LARGE SCALE GENOMIC DNA]</scope>
    <source>
        <strain evidence="1 2">DSM 3756</strain>
    </source>
</reference>
<organism evidence="1 2">
    <name type="scientific">Haloarcula vallismortis</name>
    <name type="common">Halobacterium vallismortis</name>
    <dbReference type="NCBI Taxonomy" id="28442"/>
    <lineage>
        <taxon>Archaea</taxon>
        <taxon>Methanobacteriati</taxon>
        <taxon>Methanobacteriota</taxon>
        <taxon>Stenosarchaea group</taxon>
        <taxon>Halobacteria</taxon>
        <taxon>Halobacteriales</taxon>
        <taxon>Haloarculaceae</taxon>
        <taxon>Haloarcula</taxon>
    </lineage>
</organism>
<dbReference type="AlphaFoldDB" id="A0A1H3AVY4"/>